<organism evidence="1 2">
    <name type="scientific">Nocardia seriolae</name>
    <dbReference type="NCBI Taxonomy" id="37332"/>
    <lineage>
        <taxon>Bacteria</taxon>
        <taxon>Bacillati</taxon>
        <taxon>Actinomycetota</taxon>
        <taxon>Actinomycetes</taxon>
        <taxon>Mycobacteriales</taxon>
        <taxon>Nocardiaceae</taxon>
        <taxon>Nocardia</taxon>
    </lineage>
</organism>
<gene>
    <name evidence="1" type="ORF">NS506_05659</name>
</gene>
<dbReference type="AlphaFoldDB" id="A0ABC8AZJ1"/>
<dbReference type="EMBL" id="CP017839">
    <property type="protein sequence ID" value="APA99705.1"/>
    <property type="molecule type" value="Genomic_DNA"/>
</dbReference>
<dbReference type="RefSeq" id="WP_033088389.1">
    <property type="nucleotide sequence ID" value="NZ_AP017900.1"/>
</dbReference>
<reference evidence="1 2" key="1">
    <citation type="submission" date="2016-10" db="EMBL/GenBank/DDBJ databases">
        <title>Genome sequence of Nocardia seriolae strain EM150506, isolated from Anguila japonica.</title>
        <authorList>
            <person name="Han H.-J."/>
        </authorList>
    </citation>
    <scope>NUCLEOTIDE SEQUENCE [LARGE SCALE GENOMIC DNA]</scope>
    <source>
        <strain evidence="1 2">EM150506</strain>
    </source>
</reference>
<dbReference type="KEGG" id="nsr:NS506_05659"/>
<protein>
    <submittedName>
        <fullName evidence="1">Uncharacterized protein</fullName>
    </submittedName>
</protein>
<proteinExistence type="predicted"/>
<evidence type="ECO:0000313" key="2">
    <source>
        <dbReference type="Proteomes" id="UP000180166"/>
    </source>
</evidence>
<dbReference type="GeneID" id="93375633"/>
<accession>A0ABC8AZJ1</accession>
<name>A0ABC8AZJ1_9NOCA</name>
<evidence type="ECO:0000313" key="1">
    <source>
        <dbReference type="EMBL" id="APA99705.1"/>
    </source>
</evidence>
<sequence>MRPTPTALAYIDPDISGAAVEWDIAQCRRLARRLGYALLFLPEFSALGLVDLVREIDVDAVVVPSPAHVSPRLVGLLAGACDVESVHPRRSVCCRVRLA</sequence>
<dbReference type="Proteomes" id="UP000180166">
    <property type="component" value="Chromosome"/>
</dbReference>